<dbReference type="InterPro" id="IPR001584">
    <property type="entry name" value="Integrase_cat-core"/>
</dbReference>
<dbReference type="InterPro" id="IPR041588">
    <property type="entry name" value="Integrase_H2C2"/>
</dbReference>
<dbReference type="PANTHER" id="PTHR37984">
    <property type="entry name" value="PROTEIN CBG26694"/>
    <property type="match status" value="1"/>
</dbReference>
<dbReference type="GO" id="GO:0015074">
    <property type="term" value="P:DNA integration"/>
    <property type="evidence" value="ECO:0007669"/>
    <property type="project" value="InterPro"/>
</dbReference>
<proteinExistence type="predicted"/>
<organism evidence="3 4">
    <name type="scientific">Knipowitschia caucasica</name>
    <name type="common">Caucasian dwarf goby</name>
    <name type="synonym">Pomatoschistus caucasicus</name>
    <dbReference type="NCBI Taxonomy" id="637954"/>
    <lineage>
        <taxon>Eukaryota</taxon>
        <taxon>Metazoa</taxon>
        <taxon>Chordata</taxon>
        <taxon>Craniata</taxon>
        <taxon>Vertebrata</taxon>
        <taxon>Euteleostomi</taxon>
        <taxon>Actinopterygii</taxon>
        <taxon>Neopterygii</taxon>
        <taxon>Teleostei</taxon>
        <taxon>Neoteleostei</taxon>
        <taxon>Acanthomorphata</taxon>
        <taxon>Gobiaria</taxon>
        <taxon>Gobiiformes</taxon>
        <taxon>Gobioidei</taxon>
        <taxon>Gobiidae</taxon>
        <taxon>Gobiinae</taxon>
        <taxon>Knipowitschia</taxon>
    </lineage>
</organism>
<evidence type="ECO:0000256" key="1">
    <source>
        <dbReference type="ARBA" id="ARBA00039658"/>
    </source>
</evidence>
<sequence length="331" mass="37869">MHLNLDRRFRSKIRRASPNFVLKDRRLFYTGPSRAFMRLVVLSDDERRLALTESHVDTGTGTHMGNRSTRDRVVSGYYWSTINKDVVDWVKSCHQCQLRNAVKSVRPVLPVIKVKEAWEVLGLYLIGPLPETSRLNKFALTLTDLHTKYVIAEALPNKSAAEVSATVINKLYSFGLVRKIITDQGQEFVNQLNECISSTLNIKNSVSIAHPNQTKRQDERTCKNIKRALRDYIKEGHSDWDLYLPAVVYGHNITKQRSTRQTPYFLLFNRNPRQPEVMNACPMGDDFVVAGSEDEEEKLQGDKVEALQESIIEDHDYCMSVGGEVMRLVVI</sequence>
<accession>A0AAV2K103</accession>
<dbReference type="GO" id="GO:0003676">
    <property type="term" value="F:nucleic acid binding"/>
    <property type="evidence" value="ECO:0007669"/>
    <property type="project" value="InterPro"/>
</dbReference>
<dbReference type="EMBL" id="OZ035838">
    <property type="protein sequence ID" value="CAL1583520.1"/>
    <property type="molecule type" value="Genomic_DNA"/>
</dbReference>
<dbReference type="InterPro" id="IPR050951">
    <property type="entry name" value="Retrovirus_Pol_polyprotein"/>
</dbReference>
<evidence type="ECO:0000259" key="2">
    <source>
        <dbReference type="PROSITE" id="PS50994"/>
    </source>
</evidence>
<dbReference type="PROSITE" id="PS50994">
    <property type="entry name" value="INTEGRASE"/>
    <property type="match status" value="1"/>
</dbReference>
<reference evidence="3 4" key="1">
    <citation type="submission" date="2024-04" db="EMBL/GenBank/DDBJ databases">
        <authorList>
            <person name="Waldvogel A.-M."/>
            <person name="Schoenle A."/>
        </authorList>
    </citation>
    <scope>NUCLEOTIDE SEQUENCE [LARGE SCALE GENOMIC DNA]</scope>
</reference>
<dbReference type="Gene3D" id="1.10.340.70">
    <property type="match status" value="1"/>
</dbReference>
<keyword evidence="4" id="KW-1185">Reference proteome</keyword>
<dbReference type="PANTHER" id="PTHR37984:SF5">
    <property type="entry name" value="PROTEIN NYNRIN-LIKE"/>
    <property type="match status" value="1"/>
</dbReference>
<feature type="domain" description="Integrase catalytic" evidence="2">
    <location>
        <begin position="106"/>
        <end position="271"/>
    </location>
</feature>
<gene>
    <name evidence="3" type="ORF">KC01_LOCUS13983</name>
</gene>
<dbReference type="Proteomes" id="UP001497482">
    <property type="component" value="Chromosome 16"/>
</dbReference>
<evidence type="ECO:0000313" key="4">
    <source>
        <dbReference type="Proteomes" id="UP001497482"/>
    </source>
</evidence>
<protein>
    <recommendedName>
        <fullName evidence="1">Gypsy retrotransposon integrase-like protein 1</fullName>
    </recommendedName>
</protein>
<dbReference type="InterPro" id="IPR012337">
    <property type="entry name" value="RNaseH-like_sf"/>
</dbReference>
<dbReference type="SUPFAM" id="SSF53098">
    <property type="entry name" value="Ribonuclease H-like"/>
    <property type="match status" value="1"/>
</dbReference>
<dbReference type="Gene3D" id="3.30.420.10">
    <property type="entry name" value="Ribonuclease H-like superfamily/Ribonuclease H"/>
    <property type="match status" value="1"/>
</dbReference>
<dbReference type="AlphaFoldDB" id="A0AAV2K103"/>
<evidence type="ECO:0000313" key="3">
    <source>
        <dbReference type="EMBL" id="CAL1583520.1"/>
    </source>
</evidence>
<name>A0AAV2K103_KNICA</name>
<dbReference type="InterPro" id="IPR036397">
    <property type="entry name" value="RNaseH_sf"/>
</dbReference>
<dbReference type="Pfam" id="PF17921">
    <property type="entry name" value="Integrase_H2C2"/>
    <property type="match status" value="1"/>
</dbReference>